<dbReference type="InterPro" id="IPR036640">
    <property type="entry name" value="ABC1_TM_sf"/>
</dbReference>
<evidence type="ECO:0000259" key="8">
    <source>
        <dbReference type="PROSITE" id="PS50893"/>
    </source>
</evidence>
<dbReference type="GO" id="GO:0015421">
    <property type="term" value="F:ABC-type oligopeptide transporter activity"/>
    <property type="evidence" value="ECO:0007669"/>
    <property type="project" value="TreeGrafter"/>
</dbReference>
<dbReference type="GO" id="GO:0016887">
    <property type="term" value="F:ATP hydrolysis activity"/>
    <property type="evidence" value="ECO:0007669"/>
    <property type="project" value="InterPro"/>
</dbReference>
<evidence type="ECO:0000256" key="4">
    <source>
        <dbReference type="ARBA" id="ARBA00022840"/>
    </source>
</evidence>
<dbReference type="InterPro" id="IPR003439">
    <property type="entry name" value="ABC_transporter-like_ATP-bd"/>
</dbReference>
<dbReference type="InterPro" id="IPR039421">
    <property type="entry name" value="Type_1_exporter"/>
</dbReference>
<dbReference type="OrthoDB" id="9806127at2"/>
<proteinExistence type="predicted"/>
<evidence type="ECO:0000256" key="3">
    <source>
        <dbReference type="ARBA" id="ARBA00022741"/>
    </source>
</evidence>
<keyword evidence="5 7" id="KW-1133">Transmembrane helix</keyword>
<sequence length="590" mass="65400">MIKLYLKQHWGSILIATLCSLLLGLVSTVLFSLVGPALQIIIEPQLTQVSWQELLGPYLGNLLTELSGTDHVKAAKLWQLLPYLLIGLAGLRALFASSQWFLWERTSEKIAASMRSHLVKAYINLKPQASYENESFDQKLSSILTTDVKMTREYLIHFYGGLPRELIQVLLYLVTLVLLSPKLFLIFILGIGPAGVLISRLGKKIRRRSAKALDNFGQLSEWLQQRLMGVETIKQYQTEEREVASLVDLTEELNRRFLKTIRVKARTAPIIETIAVGAMVGVLFIALDMVSEGTATGSVLMSFFSILAILSQSASKLGRYYNSNREGGAAVERIQELQGFMDQNHQADMKVENHQGVETVVLDQISLRYPGQETPALDEVSSKFYQGKIYCLCGPSGAGKSSLFSALLGLVEPDSGTITYREGIQRSDIGYLPQAMFVAPTSLGENISYPEKNPSPAALHKALVDAAADELASKLDGDSSKEDSLEAEQLSGGQIQRAFMARVFYHHFPVVLIDEGTSAVDPENEARIYQSMRRLADDGACVIMIAHRHSGIQLADEVLYLEKGKLVAQGGYQELKQLEQCSELFQRDSF</sequence>
<dbReference type="GO" id="GO:0005886">
    <property type="term" value="C:plasma membrane"/>
    <property type="evidence" value="ECO:0007669"/>
    <property type="project" value="UniProtKB-SubCell"/>
</dbReference>
<feature type="transmembrane region" description="Helical" evidence="7">
    <location>
        <begin position="80"/>
        <end position="103"/>
    </location>
</feature>
<reference evidence="11" key="1">
    <citation type="submission" date="2017-04" db="EMBL/GenBank/DDBJ databases">
        <authorList>
            <person name="Varghese N."/>
            <person name="Submissions S."/>
        </authorList>
    </citation>
    <scope>NUCLEOTIDE SEQUENCE [LARGE SCALE GENOMIC DNA]</scope>
    <source>
        <strain evidence="11">RKEM611</strain>
    </source>
</reference>
<dbReference type="PANTHER" id="PTHR43394">
    <property type="entry name" value="ATP-DEPENDENT PERMEASE MDL1, MITOCHONDRIAL"/>
    <property type="match status" value="1"/>
</dbReference>
<comment type="subcellular location">
    <subcellularLocation>
        <location evidence="1">Cell membrane</location>
        <topology evidence="1">Multi-pass membrane protein</topology>
    </subcellularLocation>
</comment>
<dbReference type="EMBL" id="FWZT01000001">
    <property type="protein sequence ID" value="SME88501.1"/>
    <property type="molecule type" value="Genomic_DNA"/>
</dbReference>
<evidence type="ECO:0000313" key="11">
    <source>
        <dbReference type="Proteomes" id="UP000192907"/>
    </source>
</evidence>
<organism evidence="10 11">
    <name type="scientific">Pseudobacteriovorax antillogorgiicola</name>
    <dbReference type="NCBI Taxonomy" id="1513793"/>
    <lineage>
        <taxon>Bacteria</taxon>
        <taxon>Pseudomonadati</taxon>
        <taxon>Bdellovibrionota</taxon>
        <taxon>Oligoflexia</taxon>
        <taxon>Oligoflexales</taxon>
        <taxon>Pseudobacteriovoracaceae</taxon>
        <taxon>Pseudobacteriovorax</taxon>
    </lineage>
</organism>
<dbReference type="InterPro" id="IPR003593">
    <property type="entry name" value="AAA+_ATPase"/>
</dbReference>
<keyword evidence="3" id="KW-0547">Nucleotide-binding</keyword>
<gene>
    <name evidence="10" type="ORF">SAMN06296036_101160</name>
</gene>
<evidence type="ECO:0000256" key="1">
    <source>
        <dbReference type="ARBA" id="ARBA00004651"/>
    </source>
</evidence>
<feature type="transmembrane region" description="Helical" evidence="7">
    <location>
        <begin position="265"/>
        <end position="287"/>
    </location>
</feature>
<dbReference type="Pfam" id="PF00664">
    <property type="entry name" value="ABC_membrane"/>
    <property type="match status" value="1"/>
</dbReference>
<dbReference type="InterPro" id="IPR027417">
    <property type="entry name" value="P-loop_NTPase"/>
</dbReference>
<feature type="domain" description="ABC transporter" evidence="8">
    <location>
        <begin position="360"/>
        <end position="588"/>
    </location>
</feature>
<dbReference type="CDD" id="cd03228">
    <property type="entry name" value="ABCC_MRP_Like"/>
    <property type="match status" value="1"/>
</dbReference>
<dbReference type="SUPFAM" id="SSF52540">
    <property type="entry name" value="P-loop containing nucleoside triphosphate hydrolases"/>
    <property type="match status" value="1"/>
</dbReference>
<evidence type="ECO:0000256" key="6">
    <source>
        <dbReference type="ARBA" id="ARBA00023136"/>
    </source>
</evidence>
<dbReference type="Proteomes" id="UP000192907">
    <property type="component" value="Unassembled WGS sequence"/>
</dbReference>
<evidence type="ECO:0000256" key="7">
    <source>
        <dbReference type="SAM" id="Phobius"/>
    </source>
</evidence>
<feature type="transmembrane region" description="Helical" evidence="7">
    <location>
        <begin position="293"/>
        <end position="310"/>
    </location>
</feature>
<dbReference type="PROSITE" id="PS00211">
    <property type="entry name" value="ABC_TRANSPORTER_1"/>
    <property type="match status" value="1"/>
</dbReference>
<evidence type="ECO:0000256" key="5">
    <source>
        <dbReference type="ARBA" id="ARBA00022989"/>
    </source>
</evidence>
<keyword evidence="2 7" id="KW-0812">Transmembrane</keyword>
<dbReference type="SUPFAM" id="SSF90123">
    <property type="entry name" value="ABC transporter transmembrane region"/>
    <property type="match status" value="1"/>
</dbReference>
<keyword evidence="11" id="KW-1185">Reference proteome</keyword>
<dbReference type="PROSITE" id="PS50929">
    <property type="entry name" value="ABC_TM1F"/>
    <property type="match status" value="1"/>
</dbReference>
<dbReference type="InterPro" id="IPR011527">
    <property type="entry name" value="ABC1_TM_dom"/>
</dbReference>
<dbReference type="SMART" id="SM00382">
    <property type="entry name" value="AAA"/>
    <property type="match status" value="1"/>
</dbReference>
<feature type="transmembrane region" description="Helical" evidence="7">
    <location>
        <begin position="169"/>
        <end position="198"/>
    </location>
</feature>
<feature type="transmembrane region" description="Helical" evidence="7">
    <location>
        <begin position="12"/>
        <end position="34"/>
    </location>
</feature>
<keyword evidence="6 7" id="KW-0472">Membrane</keyword>
<evidence type="ECO:0000256" key="2">
    <source>
        <dbReference type="ARBA" id="ARBA00022692"/>
    </source>
</evidence>
<name>A0A1Y6B2S6_9BACT</name>
<feature type="domain" description="ABC transmembrane type-1" evidence="9">
    <location>
        <begin position="14"/>
        <end position="323"/>
    </location>
</feature>
<protein>
    <submittedName>
        <fullName evidence="10">ABC-type multidrug transport system, ATPase and permease component</fullName>
    </submittedName>
</protein>
<dbReference type="Gene3D" id="1.20.1560.10">
    <property type="entry name" value="ABC transporter type 1, transmembrane domain"/>
    <property type="match status" value="1"/>
</dbReference>
<evidence type="ECO:0000259" key="9">
    <source>
        <dbReference type="PROSITE" id="PS50929"/>
    </source>
</evidence>
<dbReference type="AlphaFoldDB" id="A0A1Y6B2S6"/>
<dbReference type="Gene3D" id="3.40.50.300">
    <property type="entry name" value="P-loop containing nucleotide triphosphate hydrolases"/>
    <property type="match status" value="1"/>
</dbReference>
<dbReference type="STRING" id="1513793.SAMN06296036_101160"/>
<dbReference type="Pfam" id="PF00005">
    <property type="entry name" value="ABC_tran"/>
    <property type="match status" value="1"/>
</dbReference>
<dbReference type="PANTHER" id="PTHR43394:SF1">
    <property type="entry name" value="ATP-BINDING CASSETTE SUB-FAMILY B MEMBER 10, MITOCHONDRIAL"/>
    <property type="match status" value="1"/>
</dbReference>
<dbReference type="RefSeq" id="WP_132314707.1">
    <property type="nucleotide sequence ID" value="NZ_FWZT01000001.1"/>
</dbReference>
<dbReference type="GO" id="GO:0005524">
    <property type="term" value="F:ATP binding"/>
    <property type="evidence" value="ECO:0007669"/>
    <property type="project" value="UniProtKB-KW"/>
</dbReference>
<accession>A0A1Y6B2S6</accession>
<dbReference type="InterPro" id="IPR017871">
    <property type="entry name" value="ABC_transporter-like_CS"/>
</dbReference>
<keyword evidence="4" id="KW-0067">ATP-binding</keyword>
<dbReference type="PROSITE" id="PS50893">
    <property type="entry name" value="ABC_TRANSPORTER_2"/>
    <property type="match status" value="1"/>
</dbReference>
<evidence type="ECO:0000313" key="10">
    <source>
        <dbReference type="EMBL" id="SME88501.1"/>
    </source>
</evidence>